<dbReference type="CTD" id="20325270"/>
<dbReference type="KEGG" id="ovi:T265_11102"/>
<evidence type="ECO:0000313" key="2">
    <source>
        <dbReference type="Proteomes" id="UP000054324"/>
    </source>
</evidence>
<dbReference type="AlphaFoldDB" id="A0A074ZAR1"/>
<dbReference type="EMBL" id="KL597068">
    <property type="protein sequence ID" value="KER20320.1"/>
    <property type="molecule type" value="Genomic_DNA"/>
</dbReference>
<dbReference type="RefSeq" id="XP_009175931.1">
    <property type="nucleotide sequence ID" value="XM_009177667.1"/>
</dbReference>
<name>A0A074ZAR1_OPIVI</name>
<dbReference type="Proteomes" id="UP000054324">
    <property type="component" value="Unassembled WGS sequence"/>
</dbReference>
<accession>A0A074ZAR1</accession>
<keyword evidence="2" id="KW-1185">Reference proteome</keyword>
<reference evidence="1 2" key="1">
    <citation type="submission" date="2013-11" db="EMBL/GenBank/DDBJ databases">
        <title>Opisthorchis viverrini - life in the bile duct.</title>
        <authorList>
            <person name="Young N.D."/>
            <person name="Nagarajan N."/>
            <person name="Lin S.J."/>
            <person name="Korhonen P.K."/>
            <person name="Jex A.R."/>
            <person name="Hall R.S."/>
            <person name="Safavi-Hemami H."/>
            <person name="Kaewkong W."/>
            <person name="Bertrand D."/>
            <person name="Gao S."/>
            <person name="Seet Q."/>
            <person name="Wongkham S."/>
            <person name="Teh B.T."/>
            <person name="Wongkham C."/>
            <person name="Intapan P.M."/>
            <person name="Maleewong W."/>
            <person name="Yang X."/>
            <person name="Hu M."/>
            <person name="Wang Z."/>
            <person name="Hofmann A."/>
            <person name="Sternberg P.W."/>
            <person name="Tan P."/>
            <person name="Wang J."/>
            <person name="Gasser R.B."/>
        </authorList>
    </citation>
    <scope>NUCLEOTIDE SEQUENCE [LARGE SCALE GENOMIC DNA]</scope>
</reference>
<protein>
    <submittedName>
        <fullName evidence="1">Uncharacterized protein</fullName>
    </submittedName>
</protein>
<gene>
    <name evidence="1" type="ORF">T265_11102</name>
</gene>
<proteinExistence type="predicted"/>
<dbReference type="GeneID" id="20325270"/>
<organism evidence="1 2">
    <name type="scientific">Opisthorchis viverrini</name>
    <name type="common">Southeast Asian liver fluke</name>
    <dbReference type="NCBI Taxonomy" id="6198"/>
    <lineage>
        <taxon>Eukaryota</taxon>
        <taxon>Metazoa</taxon>
        <taxon>Spiralia</taxon>
        <taxon>Lophotrochozoa</taxon>
        <taxon>Platyhelminthes</taxon>
        <taxon>Trematoda</taxon>
        <taxon>Digenea</taxon>
        <taxon>Opisthorchiida</taxon>
        <taxon>Opisthorchiata</taxon>
        <taxon>Opisthorchiidae</taxon>
        <taxon>Opisthorchis</taxon>
    </lineage>
</organism>
<evidence type="ECO:0000313" key="1">
    <source>
        <dbReference type="EMBL" id="KER20320.1"/>
    </source>
</evidence>
<sequence>MQFHSFGVSLTTLLQSRSELYPDHLSTIITRAILGSFSVISVRFLRQGSTGEQRRSLQMYAIGAPWAHQASAAKPSILEERTFKIIDGKK</sequence>